<sequence>MAGGPIDFWNAWAVQILVLASLTLQVILLLLAGIRRRETSWRLFRFILWMAYQLADATAIYALGHLSFDGATRREHRLVAFWAPFLLLHLGGPDNITAYSLEDNRLWLRHLVTLGMQVAGAVYVLYKHYVGTQDMFVLAVILMFIVGVLKYGERTAALKGSNMDSIRSSLKKEPRAKCHFYLDERPPKGGFKGKMDEEEFLMRHAHSLFHICKHAAVDSSGSMGEDNREIKVLEHLTYEQRYVLMELELSLMYDILYTKAAVVHNLFGYCVCIVSPAAAAASLLVFQFSGKAGHSRVDVLITYILLGSALLLEMRSLLSALGSSWTLPFLCGTRWSWLQHEVLCGGGWDRLRRRIVSLHRLIKVMGLSTWLRPSRRWSGTVGQYNMLHLCTRPSKRNSPLVGRFAKMLGSHSWTVKFPEELKQRLMMYIQELVSDGKVSTQGIIREKWGEEALDDCNLHDDVLKPLKRKLGVEFQEGVIIWHLATDLFLLGENRKKATEETMEEEAFYEESVRVMSNYMMFLLVERPYMLPGLSQSKLYRRTCENLVSIWSQEGQEHPAPSCGDLFRLYDGPNSRSRSSLQYRKKLAEIVQKENPDITDEVPRVRYAILVAQALVKNENDKKAKGKYSSLQVLFYVWRDFLVHAANKCSRESHAEKLSSGGELTTILWLLTEHLHQLVKHNR</sequence>
<evidence type="ECO:0000313" key="3">
    <source>
        <dbReference type="EMBL" id="BAK07923.1"/>
    </source>
</evidence>
<feature type="transmembrane region" description="Helical" evidence="1">
    <location>
        <begin position="46"/>
        <end position="68"/>
    </location>
</feature>
<feature type="transmembrane region" description="Helical" evidence="1">
    <location>
        <begin position="111"/>
        <end position="129"/>
    </location>
</feature>
<feature type="transmembrane region" description="Helical" evidence="1">
    <location>
        <begin position="135"/>
        <end position="152"/>
    </location>
</feature>
<name>F2EKQ1_HORVV</name>
<dbReference type="AlphaFoldDB" id="F2EKQ1"/>
<keyword evidence="1" id="KW-0472">Membrane</keyword>
<accession>F2EKQ1</accession>
<dbReference type="EMBL" id="AK376729">
    <property type="protein sequence ID" value="BAK07923.1"/>
    <property type="molecule type" value="mRNA"/>
</dbReference>
<feature type="transmembrane region" description="Helical" evidence="1">
    <location>
        <begin position="12"/>
        <end position="34"/>
    </location>
</feature>
<proteinExistence type="evidence at transcript level"/>
<feature type="domain" description="DUF4220" evidence="2">
    <location>
        <begin position="49"/>
        <end position="388"/>
    </location>
</feature>
<feature type="transmembrane region" description="Helical" evidence="1">
    <location>
        <begin position="80"/>
        <end position="99"/>
    </location>
</feature>
<keyword evidence="1" id="KW-0812">Transmembrane</keyword>
<dbReference type="Pfam" id="PF13968">
    <property type="entry name" value="DUF4220"/>
    <property type="match status" value="1"/>
</dbReference>
<evidence type="ECO:0000259" key="2">
    <source>
        <dbReference type="Pfam" id="PF13968"/>
    </source>
</evidence>
<dbReference type="PANTHER" id="PTHR31325">
    <property type="entry name" value="OS01G0798800 PROTEIN-RELATED"/>
    <property type="match status" value="1"/>
</dbReference>
<dbReference type="InterPro" id="IPR025315">
    <property type="entry name" value="DUF4220"/>
</dbReference>
<reference evidence="3" key="1">
    <citation type="journal article" date="2011" name="Plant Physiol.">
        <title>Comprehensive sequence analysis of 24,783 barley full-length cDNAs derived from 12 clone libraries.</title>
        <authorList>
            <person name="Matsumoto T."/>
            <person name="Tanaka T."/>
            <person name="Sakai H."/>
            <person name="Amano N."/>
            <person name="Kanamori H."/>
            <person name="Kurita K."/>
            <person name="Kikuta A."/>
            <person name="Kamiya K."/>
            <person name="Yamamoto M."/>
            <person name="Ikawa H."/>
            <person name="Fujii N."/>
            <person name="Hori K."/>
            <person name="Itoh T."/>
            <person name="Sato K."/>
        </authorList>
    </citation>
    <scope>NUCLEOTIDE SEQUENCE</scope>
    <source>
        <tissue evidence="3">Flower</tissue>
    </source>
</reference>
<protein>
    <submittedName>
        <fullName evidence="3">Predicted protein</fullName>
    </submittedName>
</protein>
<keyword evidence="1" id="KW-1133">Transmembrane helix</keyword>
<dbReference type="Pfam" id="PF04578">
    <property type="entry name" value="DUF594"/>
    <property type="match status" value="1"/>
</dbReference>
<organism evidence="3">
    <name type="scientific">Hordeum vulgare subsp. vulgare</name>
    <name type="common">Domesticated barley</name>
    <dbReference type="NCBI Taxonomy" id="112509"/>
    <lineage>
        <taxon>Eukaryota</taxon>
        <taxon>Viridiplantae</taxon>
        <taxon>Streptophyta</taxon>
        <taxon>Embryophyta</taxon>
        <taxon>Tracheophyta</taxon>
        <taxon>Spermatophyta</taxon>
        <taxon>Magnoliopsida</taxon>
        <taxon>Liliopsida</taxon>
        <taxon>Poales</taxon>
        <taxon>Poaceae</taxon>
        <taxon>BOP clade</taxon>
        <taxon>Pooideae</taxon>
        <taxon>Triticodae</taxon>
        <taxon>Triticeae</taxon>
        <taxon>Hordeinae</taxon>
        <taxon>Hordeum</taxon>
    </lineage>
</organism>
<dbReference type="InterPro" id="IPR007658">
    <property type="entry name" value="DUF594"/>
</dbReference>
<feature type="transmembrane region" description="Helical" evidence="1">
    <location>
        <begin position="266"/>
        <end position="288"/>
    </location>
</feature>
<evidence type="ECO:0000256" key="1">
    <source>
        <dbReference type="SAM" id="Phobius"/>
    </source>
</evidence>